<dbReference type="AlphaFoldDB" id="A0A9W4SRB7"/>
<dbReference type="PANTHER" id="PTHR33129:SF1">
    <property type="entry name" value="ATP-BINDING PROTEIN"/>
    <property type="match status" value="1"/>
</dbReference>
<dbReference type="Proteomes" id="UP001153678">
    <property type="component" value="Unassembled WGS sequence"/>
</dbReference>
<sequence length="403" mass="46625">MTTNEEIEEIENHLKNAEGKFNVAVGELKNKEKRLDELLEGEVENMKFPSKKARVDETDPLIQNLSKFWNALPSADIVDDILSLESGVFPNIRDNPSKIFIRKAYTDIFKEIKALIESHKYYRFVITGNPGIGKSYFLFYLLYELAKSGETVVLDSHERVKCIVFKNAMVKLEKIDKLGHILNEETTWYLVDTKKPLKYGAITILVSSPNPQYYKEFLKFPYATLRYMPIWSLEEISYCKNILFPDVEENEMLNRFDKWGGIPRFVLEKISDDKTLDSFLEKAIVKSDLKKCIMSIGEIDSPEDVSHRILHIVTNDYCCTTIMFASTYVAEKVAEHFERQQKRELITFLSVSEGDGRLGSLRGQLFEGYAHNVLRKGGIFRIRKLGGNQEEELILKPRDEQLF</sequence>
<organism evidence="2 3">
    <name type="scientific">Funneliformis geosporum</name>
    <dbReference type="NCBI Taxonomy" id="1117311"/>
    <lineage>
        <taxon>Eukaryota</taxon>
        <taxon>Fungi</taxon>
        <taxon>Fungi incertae sedis</taxon>
        <taxon>Mucoromycota</taxon>
        <taxon>Glomeromycotina</taxon>
        <taxon>Glomeromycetes</taxon>
        <taxon>Glomerales</taxon>
        <taxon>Glomeraceae</taxon>
        <taxon>Funneliformis</taxon>
    </lineage>
</organism>
<keyword evidence="1" id="KW-0175">Coiled coil</keyword>
<feature type="coiled-coil region" evidence="1">
    <location>
        <begin position="7"/>
        <end position="34"/>
    </location>
</feature>
<name>A0A9W4SRB7_9GLOM</name>
<evidence type="ECO:0000313" key="2">
    <source>
        <dbReference type="EMBL" id="CAI2177652.1"/>
    </source>
</evidence>
<keyword evidence="3" id="KW-1185">Reference proteome</keyword>
<dbReference type="PANTHER" id="PTHR33129">
    <property type="entry name" value="PROTEIN KINASE DOMAIN-CONTAINING PROTEIN-RELATED"/>
    <property type="match status" value="1"/>
</dbReference>
<reference evidence="2" key="1">
    <citation type="submission" date="2022-08" db="EMBL/GenBank/DDBJ databases">
        <authorList>
            <person name="Kallberg Y."/>
            <person name="Tangrot J."/>
            <person name="Rosling A."/>
        </authorList>
    </citation>
    <scope>NUCLEOTIDE SEQUENCE</scope>
    <source>
        <strain evidence="2">Wild A</strain>
    </source>
</reference>
<dbReference type="SUPFAM" id="SSF52540">
    <property type="entry name" value="P-loop containing nucleoside triphosphate hydrolases"/>
    <property type="match status" value="1"/>
</dbReference>
<gene>
    <name evidence="2" type="ORF">FWILDA_LOCUS8192</name>
</gene>
<dbReference type="OrthoDB" id="19861at2759"/>
<accession>A0A9W4SRB7</accession>
<evidence type="ECO:0000313" key="3">
    <source>
        <dbReference type="Proteomes" id="UP001153678"/>
    </source>
</evidence>
<dbReference type="EMBL" id="CAMKVN010001711">
    <property type="protein sequence ID" value="CAI2177652.1"/>
    <property type="molecule type" value="Genomic_DNA"/>
</dbReference>
<evidence type="ECO:0000256" key="1">
    <source>
        <dbReference type="SAM" id="Coils"/>
    </source>
</evidence>
<protein>
    <submittedName>
        <fullName evidence="2">16986_t:CDS:1</fullName>
    </submittedName>
</protein>
<feature type="non-terminal residue" evidence="2">
    <location>
        <position position="1"/>
    </location>
</feature>
<proteinExistence type="predicted"/>
<dbReference type="InterPro" id="IPR052980">
    <property type="entry name" value="Crinkler_effector"/>
</dbReference>
<dbReference type="InterPro" id="IPR027417">
    <property type="entry name" value="P-loop_NTPase"/>
</dbReference>
<comment type="caution">
    <text evidence="2">The sequence shown here is derived from an EMBL/GenBank/DDBJ whole genome shotgun (WGS) entry which is preliminary data.</text>
</comment>